<protein>
    <submittedName>
        <fullName evidence="2">Uncharacterized protein</fullName>
    </submittedName>
</protein>
<feature type="compositionally biased region" description="Acidic residues" evidence="1">
    <location>
        <begin position="1064"/>
        <end position="1073"/>
    </location>
</feature>
<dbReference type="Proteomes" id="UP000800094">
    <property type="component" value="Unassembled WGS sequence"/>
</dbReference>
<organism evidence="2 3">
    <name type="scientific">Trematosphaeria pertusa</name>
    <dbReference type="NCBI Taxonomy" id="390896"/>
    <lineage>
        <taxon>Eukaryota</taxon>
        <taxon>Fungi</taxon>
        <taxon>Dikarya</taxon>
        <taxon>Ascomycota</taxon>
        <taxon>Pezizomycotina</taxon>
        <taxon>Dothideomycetes</taxon>
        <taxon>Pleosporomycetidae</taxon>
        <taxon>Pleosporales</taxon>
        <taxon>Massarineae</taxon>
        <taxon>Trematosphaeriaceae</taxon>
        <taxon>Trematosphaeria</taxon>
    </lineage>
</organism>
<feature type="compositionally biased region" description="Basic and acidic residues" evidence="1">
    <location>
        <begin position="890"/>
        <end position="910"/>
    </location>
</feature>
<feature type="compositionally biased region" description="Low complexity" evidence="1">
    <location>
        <begin position="343"/>
        <end position="356"/>
    </location>
</feature>
<dbReference type="OrthoDB" id="5374844at2759"/>
<name>A0A6A6HYT0_9PLEO</name>
<feature type="compositionally biased region" description="Acidic residues" evidence="1">
    <location>
        <begin position="308"/>
        <end position="320"/>
    </location>
</feature>
<proteinExistence type="predicted"/>
<feature type="compositionally biased region" description="Polar residues" evidence="1">
    <location>
        <begin position="854"/>
        <end position="870"/>
    </location>
</feature>
<feature type="region of interest" description="Disordered" evidence="1">
    <location>
        <begin position="722"/>
        <end position="976"/>
    </location>
</feature>
<feature type="compositionally biased region" description="Basic residues" evidence="1">
    <location>
        <begin position="441"/>
        <end position="454"/>
    </location>
</feature>
<feature type="compositionally biased region" description="Polar residues" evidence="1">
    <location>
        <begin position="290"/>
        <end position="307"/>
    </location>
</feature>
<sequence>MSARDFDAALSAPDNDATHKRLQQLACANSTSGATLPATAEAYLRAFCAGASSLTRRRWVGLGLRKMIDKSGVVVAHMKTLTQELPRLGQVILHNTEAEETKIVAALVIRQGLESGIDFARFWPSRKVQDNAPIFPKTAGPRWMHQFQEFLDVLNDLVVANPITDPAVLYPVSLLASDGYKWRDDVISIVLMQSELVTVVIPDSSVHDISFMDIPLHHIHNVTSQRSKLHDSQGIGTKLEPWEVVLTLMPGQWTYRLDSSEREGRFLTIMFAKKDDAVECKNCIESFLPQSSPPRIQSSAPVNFEQESVQEEGLVSDDELAQSPPVSQREVEGTRSTPHAMAVSQSKVVKSQTVTTKEPDSCSEGLEPRSHPLLSTPMNHESPKSGIGDGTPISAVQTRATRPKLGALPMVKKPAGPKVNGKKSMVEVDDATFEFPDWSPRIKRRSVPTQKRSRVGNANTKKFISKAKPIRPKAKPKTMQANDIEEEGDPISSQVLQPSGPEPSQLHSPIDTLDNATKTSVVAPKSPNLPTVGNRTDGGASKSQRLASDIFAIPQDDDSQARPRARRKGAKSVIYQEGHTSGEESSGSEYAEKKSRTTRSPAKGGRPSKAVNSKRASKAPNPKSKPSTKNVRNLKAETQPGSLLRGSLLAKSISKSQPPSSAEPKKTELDPGRALKDKENRPPAVDQSARAVSHPADDTVLSSEIHILDRLNDLTHEDEHGFVPVHVSASEKSNVPQKRPAVDSSPLTPPSKRAKKEQTLPNGTAPKSSPLLKAPTMIAPPRVLKDPSSPCRQKRPPSSIQTRKPMHEMYTQSEEDAGQIEKVERPARSQRSTADPRKRPERGHTPIHHRAQRNHSSGSVNQQILSSNSKLLPASPRAESTAISGHAHRDRVAIEREIGEHETAKSDPFSRRSNSQTVTAFTRRLTGEAGIPNTPVGNSQHRPIELIDSGSSSGVSSDVEPMVESPKKPFILPKQPPVKPASVVQIKVENPFLHPRIKISEPLEPISNGRAPALVQPGLERRPKETENVVMDESIRNGPPQLVEETQPQDVSLHAGDVGMEGETLVEQEEEELPTQRLSPVHFKSSPPPLGSPSSHSSTSAEDEPRTEPPIPTSDADEMEWEASLQPHQRSLQEQLIRVSKRVVRHIVDNETAVDDIAQMYAQDSEHMLRTLIDRHTGESDTMFKNVEKKKGKVQKASEQLLKKLGKERQQVLADVPSG</sequence>
<feature type="region of interest" description="Disordered" evidence="1">
    <location>
        <begin position="290"/>
        <end position="423"/>
    </location>
</feature>
<evidence type="ECO:0000313" key="2">
    <source>
        <dbReference type="EMBL" id="KAF2242773.1"/>
    </source>
</evidence>
<feature type="compositionally biased region" description="Low complexity" evidence="1">
    <location>
        <begin position="948"/>
        <end position="959"/>
    </location>
</feature>
<feature type="region of interest" description="Disordered" evidence="1">
    <location>
        <begin position="1003"/>
        <end position="1130"/>
    </location>
</feature>
<reference evidence="2" key="1">
    <citation type="journal article" date="2020" name="Stud. Mycol.">
        <title>101 Dothideomycetes genomes: a test case for predicting lifestyles and emergence of pathogens.</title>
        <authorList>
            <person name="Haridas S."/>
            <person name="Albert R."/>
            <person name="Binder M."/>
            <person name="Bloem J."/>
            <person name="Labutti K."/>
            <person name="Salamov A."/>
            <person name="Andreopoulos B."/>
            <person name="Baker S."/>
            <person name="Barry K."/>
            <person name="Bills G."/>
            <person name="Bluhm B."/>
            <person name="Cannon C."/>
            <person name="Castanera R."/>
            <person name="Culley D."/>
            <person name="Daum C."/>
            <person name="Ezra D."/>
            <person name="Gonzalez J."/>
            <person name="Henrissat B."/>
            <person name="Kuo A."/>
            <person name="Liang C."/>
            <person name="Lipzen A."/>
            <person name="Lutzoni F."/>
            <person name="Magnuson J."/>
            <person name="Mondo S."/>
            <person name="Nolan M."/>
            <person name="Ohm R."/>
            <person name="Pangilinan J."/>
            <person name="Park H.-J."/>
            <person name="Ramirez L."/>
            <person name="Alfaro M."/>
            <person name="Sun H."/>
            <person name="Tritt A."/>
            <person name="Yoshinaga Y."/>
            <person name="Zwiers L.-H."/>
            <person name="Turgeon B."/>
            <person name="Goodwin S."/>
            <person name="Spatafora J."/>
            <person name="Crous P."/>
            <person name="Grigoriev I."/>
        </authorList>
    </citation>
    <scope>NUCLEOTIDE SEQUENCE</scope>
    <source>
        <strain evidence="2">CBS 122368</strain>
    </source>
</reference>
<evidence type="ECO:0000256" key="1">
    <source>
        <dbReference type="SAM" id="MobiDB-lite"/>
    </source>
</evidence>
<accession>A0A6A6HYT0</accession>
<feature type="compositionally biased region" description="Low complexity" evidence="1">
    <location>
        <begin position="577"/>
        <end position="589"/>
    </location>
</feature>
<feature type="compositionally biased region" description="Basic residues" evidence="1">
    <location>
        <begin position="463"/>
        <end position="476"/>
    </location>
</feature>
<dbReference type="GeneID" id="54585651"/>
<feature type="compositionally biased region" description="Basic and acidic residues" evidence="1">
    <location>
        <begin position="834"/>
        <end position="844"/>
    </location>
</feature>
<gene>
    <name evidence="2" type="ORF">BU26DRAFT_555433</name>
</gene>
<keyword evidence="3" id="KW-1185">Reference proteome</keyword>
<feature type="compositionally biased region" description="Polar residues" evidence="1">
    <location>
        <begin position="911"/>
        <end position="920"/>
    </location>
</feature>
<evidence type="ECO:0000313" key="3">
    <source>
        <dbReference type="Proteomes" id="UP000800094"/>
    </source>
</evidence>
<feature type="compositionally biased region" description="Basic and acidic residues" evidence="1">
    <location>
        <begin position="663"/>
        <end position="681"/>
    </location>
</feature>
<feature type="region of interest" description="Disordered" evidence="1">
    <location>
        <begin position="441"/>
        <end position="702"/>
    </location>
</feature>
<dbReference type="EMBL" id="ML987207">
    <property type="protein sequence ID" value="KAF2242773.1"/>
    <property type="molecule type" value="Genomic_DNA"/>
</dbReference>
<dbReference type="AlphaFoldDB" id="A0A6A6HYT0"/>
<dbReference type="RefSeq" id="XP_033677777.1">
    <property type="nucleotide sequence ID" value="XM_033832321.1"/>
</dbReference>